<evidence type="ECO:0000313" key="1">
    <source>
        <dbReference type="EMBL" id="KAH0772769.1"/>
    </source>
</evidence>
<name>A0ABQ7VYD4_SOLTU</name>
<organism evidence="1 2">
    <name type="scientific">Solanum tuberosum</name>
    <name type="common">Potato</name>
    <dbReference type="NCBI Taxonomy" id="4113"/>
    <lineage>
        <taxon>Eukaryota</taxon>
        <taxon>Viridiplantae</taxon>
        <taxon>Streptophyta</taxon>
        <taxon>Embryophyta</taxon>
        <taxon>Tracheophyta</taxon>
        <taxon>Spermatophyta</taxon>
        <taxon>Magnoliopsida</taxon>
        <taxon>eudicotyledons</taxon>
        <taxon>Gunneridae</taxon>
        <taxon>Pentapetalae</taxon>
        <taxon>asterids</taxon>
        <taxon>lamiids</taxon>
        <taxon>Solanales</taxon>
        <taxon>Solanaceae</taxon>
        <taxon>Solanoideae</taxon>
        <taxon>Solaneae</taxon>
        <taxon>Solanum</taxon>
    </lineage>
</organism>
<accession>A0ABQ7VYD4</accession>
<keyword evidence="2" id="KW-1185">Reference proteome</keyword>
<evidence type="ECO:0000313" key="2">
    <source>
        <dbReference type="Proteomes" id="UP000826656"/>
    </source>
</evidence>
<sequence>MRRRVKLVVSCKEELKAKTHIVVYPKEREEDEESKREMLEMFHQNLKKEKITIHPLKEVTFGTDEDPRPTYLSIFLEVDEEIDYVNLLKEYMDVFSWGYKEMSGLNPKVVVHQLSILFSP</sequence>
<dbReference type="EMBL" id="JAIVGD010000005">
    <property type="protein sequence ID" value="KAH0772769.1"/>
    <property type="molecule type" value="Genomic_DNA"/>
</dbReference>
<protein>
    <submittedName>
        <fullName evidence="1">Uncharacterized protein</fullName>
    </submittedName>
</protein>
<dbReference type="Proteomes" id="UP000826656">
    <property type="component" value="Unassembled WGS sequence"/>
</dbReference>
<proteinExistence type="predicted"/>
<gene>
    <name evidence="1" type="ORF">KY290_009906</name>
</gene>
<reference evidence="1 2" key="1">
    <citation type="journal article" date="2021" name="bioRxiv">
        <title>Chromosome-scale and haplotype-resolved genome assembly of a tetraploid potato cultivar.</title>
        <authorList>
            <person name="Sun H."/>
            <person name="Jiao W.-B."/>
            <person name="Krause K."/>
            <person name="Campoy J.A."/>
            <person name="Goel M."/>
            <person name="Folz-Donahue K."/>
            <person name="Kukat C."/>
            <person name="Huettel B."/>
            <person name="Schneeberger K."/>
        </authorList>
    </citation>
    <scope>NUCLEOTIDE SEQUENCE [LARGE SCALE GENOMIC DNA]</scope>
    <source>
        <strain evidence="1">SolTubOtavaFocal</strain>
        <tissue evidence="1">Leaves</tissue>
    </source>
</reference>
<comment type="caution">
    <text evidence="1">The sequence shown here is derived from an EMBL/GenBank/DDBJ whole genome shotgun (WGS) entry which is preliminary data.</text>
</comment>